<evidence type="ECO:0000313" key="11">
    <source>
        <dbReference type="Proteomes" id="UP000317982"/>
    </source>
</evidence>
<protein>
    <recommendedName>
        <fullName evidence="3">phosphoribosylaminoimidazolesuccinocarboxamide synthase</fullName>
        <ecNumber evidence="3">6.3.2.6</ecNumber>
    </recommendedName>
</protein>
<keyword evidence="6" id="KW-0658">Purine biosynthesis</keyword>
<sequence>MPVLHSTKNLTIVDPPTATKEGVGIFEYTDHYTVFHYGRMPDLIPGKGEATCRMAVFNFAMLEAAGVRTHFRRFLAPNRIEVDLALVPPPAPQAPVAGSRLIPLLVLVRNALPQGSSVHRRLAAGTLRLADAGLSSIPAVGEQLQRPLIEYATMREDVNRIIGEPEARRLAALTDDQLQEMRDTTLMVNEVLTAHARQLGLSHSDGKLEYLLTGDERLVLADSPGTPDESRLLFNGVHCGKQVLRNWYVNNGLEVPVDQLIADGVPRSQWPTPASLPPEFVAVMSDLYRSLSETWTGLRLWNIPDLHAATKAVVEVIGQ</sequence>
<dbReference type="EMBL" id="VIRS01000016">
    <property type="protein sequence ID" value="TQS42796.1"/>
    <property type="molecule type" value="Genomic_DNA"/>
</dbReference>
<dbReference type="PANTHER" id="PTHR43700">
    <property type="entry name" value="PHOSPHORIBOSYLAMINOIMIDAZOLE-SUCCINOCARBOXAMIDE SYNTHASE"/>
    <property type="match status" value="1"/>
</dbReference>
<dbReference type="SUPFAM" id="SSF56104">
    <property type="entry name" value="SAICAR synthase-like"/>
    <property type="match status" value="1"/>
</dbReference>
<evidence type="ECO:0000313" key="10">
    <source>
        <dbReference type="EMBL" id="TQS42796.1"/>
    </source>
</evidence>
<dbReference type="Gene3D" id="3.30.470.20">
    <property type="entry name" value="ATP-grasp fold, B domain"/>
    <property type="match status" value="1"/>
</dbReference>
<keyword evidence="7" id="KW-0067">ATP-binding</keyword>
<evidence type="ECO:0000259" key="9">
    <source>
        <dbReference type="Pfam" id="PF01259"/>
    </source>
</evidence>
<feature type="domain" description="SAICAR synthetase/ADE2 N-terminal" evidence="9">
    <location>
        <begin position="21"/>
        <end position="251"/>
    </location>
</feature>
<keyword evidence="4" id="KW-0436">Ligase</keyword>
<dbReference type="GO" id="GO:0006189">
    <property type="term" value="P:'de novo' IMP biosynthetic process"/>
    <property type="evidence" value="ECO:0007669"/>
    <property type="project" value="UniProtKB-UniPathway"/>
</dbReference>
<dbReference type="GO" id="GO:0004639">
    <property type="term" value="F:phosphoribosylaminoimidazolesuccinocarboxamide synthase activity"/>
    <property type="evidence" value="ECO:0007669"/>
    <property type="project" value="UniProtKB-EC"/>
</dbReference>
<evidence type="ECO:0000256" key="8">
    <source>
        <dbReference type="ARBA" id="ARBA00048475"/>
    </source>
</evidence>
<evidence type="ECO:0000256" key="2">
    <source>
        <dbReference type="ARBA" id="ARBA00010190"/>
    </source>
</evidence>
<dbReference type="UniPathway" id="UPA00074">
    <property type="reaction ID" value="UER00131"/>
</dbReference>
<name>A0A545ANC7_9ACTN</name>
<evidence type="ECO:0000256" key="4">
    <source>
        <dbReference type="ARBA" id="ARBA00022598"/>
    </source>
</evidence>
<dbReference type="GO" id="GO:0005524">
    <property type="term" value="F:ATP binding"/>
    <property type="evidence" value="ECO:0007669"/>
    <property type="project" value="UniProtKB-KW"/>
</dbReference>
<evidence type="ECO:0000256" key="7">
    <source>
        <dbReference type="ARBA" id="ARBA00022840"/>
    </source>
</evidence>
<evidence type="ECO:0000256" key="1">
    <source>
        <dbReference type="ARBA" id="ARBA00004672"/>
    </source>
</evidence>
<dbReference type="OrthoDB" id="3507497at2"/>
<comment type="catalytic activity">
    <reaction evidence="8">
        <text>5-amino-1-(5-phospho-D-ribosyl)imidazole-4-carboxylate + L-aspartate + ATP = (2S)-2-[5-amino-1-(5-phospho-beta-D-ribosyl)imidazole-4-carboxamido]succinate + ADP + phosphate + 2 H(+)</text>
        <dbReference type="Rhea" id="RHEA:22628"/>
        <dbReference type="ChEBI" id="CHEBI:15378"/>
        <dbReference type="ChEBI" id="CHEBI:29991"/>
        <dbReference type="ChEBI" id="CHEBI:30616"/>
        <dbReference type="ChEBI" id="CHEBI:43474"/>
        <dbReference type="ChEBI" id="CHEBI:58443"/>
        <dbReference type="ChEBI" id="CHEBI:77657"/>
        <dbReference type="ChEBI" id="CHEBI:456216"/>
        <dbReference type="EC" id="6.3.2.6"/>
    </reaction>
</comment>
<dbReference type="AlphaFoldDB" id="A0A545ANC7"/>
<comment type="pathway">
    <text evidence="1">Purine metabolism; IMP biosynthesis via de novo pathway; 5-amino-1-(5-phospho-D-ribosyl)imidazole-4-carboxamide from 5-amino-1-(5-phospho-D-ribosyl)imidazole-4-carboxylate: step 1/2.</text>
</comment>
<dbReference type="InParanoid" id="A0A545ANC7"/>
<dbReference type="PANTHER" id="PTHR43700:SF1">
    <property type="entry name" value="PHOSPHORIBOSYLAMINOIMIDAZOLE-SUCCINOCARBOXAMIDE SYNTHASE"/>
    <property type="match status" value="1"/>
</dbReference>
<organism evidence="10 11">
    <name type="scientific">Cryptosporangium phraense</name>
    <dbReference type="NCBI Taxonomy" id="2593070"/>
    <lineage>
        <taxon>Bacteria</taxon>
        <taxon>Bacillati</taxon>
        <taxon>Actinomycetota</taxon>
        <taxon>Actinomycetes</taxon>
        <taxon>Cryptosporangiales</taxon>
        <taxon>Cryptosporangiaceae</taxon>
        <taxon>Cryptosporangium</taxon>
    </lineage>
</organism>
<comment type="caution">
    <text evidence="10">The sequence shown here is derived from an EMBL/GenBank/DDBJ whole genome shotgun (WGS) entry which is preliminary data.</text>
</comment>
<evidence type="ECO:0000256" key="6">
    <source>
        <dbReference type="ARBA" id="ARBA00022755"/>
    </source>
</evidence>
<evidence type="ECO:0000256" key="5">
    <source>
        <dbReference type="ARBA" id="ARBA00022741"/>
    </source>
</evidence>
<comment type="similarity">
    <text evidence="2">Belongs to the SAICAR synthetase family.</text>
</comment>
<dbReference type="EC" id="6.3.2.6" evidence="3"/>
<dbReference type="Proteomes" id="UP000317982">
    <property type="component" value="Unassembled WGS sequence"/>
</dbReference>
<dbReference type="Pfam" id="PF01259">
    <property type="entry name" value="SAICAR_synt"/>
    <property type="match status" value="1"/>
</dbReference>
<reference evidence="10 11" key="1">
    <citation type="submission" date="2019-07" db="EMBL/GenBank/DDBJ databases">
        <title>Cryptosporangium phraense sp. nov., isolated from plant litter.</title>
        <authorList>
            <person name="Suriyachadkun C."/>
        </authorList>
    </citation>
    <scope>NUCLEOTIDE SEQUENCE [LARGE SCALE GENOMIC DNA]</scope>
    <source>
        <strain evidence="10 11">A-T 5661</strain>
    </source>
</reference>
<dbReference type="RefSeq" id="WP_142706665.1">
    <property type="nucleotide sequence ID" value="NZ_VIRS01000016.1"/>
</dbReference>
<dbReference type="GO" id="GO:0005737">
    <property type="term" value="C:cytoplasm"/>
    <property type="evidence" value="ECO:0007669"/>
    <property type="project" value="TreeGrafter"/>
</dbReference>
<accession>A0A545ANC7</accession>
<keyword evidence="5" id="KW-0547">Nucleotide-binding</keyword>
<evidence type="ECO:0000256" key="3">
    <source>
        <dbReference type="ARBA" id="ARBA00012217"/>
    </source>
</evidence>
<dbReference type="InterPro" id="IPR028923">
    <property type="entry name" value="SAICAR_synt/ADE2_N"/>
</dbReference>
<gene>
    <name evidence="10" type="ORF">FL583_22310</name>
</gene>
<dbReference type="Gene3D" id="3.30.200.20">
    <property type="entry name" value="Phosphorylase Kinase, domain 1"/>
    <property type="match status" value="1"/>
</dbReference>
<proteinExistence type="inferred from homology"/>
<keyword evidence="11" id="KW-1185">Reference proteome</keyword>